<evidence type="ECO:0000313" key="11">
    <source>
        <dbReference type="EMBL" id="SET19897.1"/>
    </source>
</evidence>
<sequence length="181" mass="20296">MILSPSPEYLAVAPEAAGGSPVSAWGLLRLRRELEKGLPLTPKPYQTLADRSGLTEDEVMAAVRQWQAQGLIKRLGLVVKHRTLGYTANAMVVWDIPDDQVHAIGQAMARMPFVTLCYQRPRRLPDWPYNLFCMIHGTDRPRVLAQLDNLIGDQGLQHTPHAVLFSTKAYRQRGACYVGRH</sequence>
<proteinExistence type="inferred from homology"/>
<organism evidence="11 12">
    <name type="scientific">Marinobacter segnicrescens</name>
    <dbReference type="NCBI Taxonomy" id="430453"/>
    <lineage>
        <taxon>Bacteria</taxon>
        <taxon>Pseudomonadati</taxon>
        <taxon>Pseudomonadota</taxon>
        <taxon>Gammaproteobacteria</taxon>
        <taxon>Pseudomonadales</taxon>
        <taxon>Marinobacteraceae</taxon>
        <taxon>Marinobacter</taxon>
    </lineage>
</organism>
<evidence type="ECO:0000256" key="4">
    <source>
        <dbReference type="ARBA" id="ARBA00023465"/>
    </source>
</evidence>
<dbReference type="PANTHER" id="PTHR43413">
    <property type="entry name" value="TRANSCRIPTIONAL REGULATOR, ASNC FAMILY"/>
    <property type="match status" value="1"/>
</dbReference>
<dbReference type="Proteomes" id="UP000198762">
    <property type="component" value="Unassembled WGS sequence"/>
</dbReference>
<dbReference type="STRING" id="430453.SAMN04487962_105190"/>
<evidence type="ECO:0000259" key="9">
    <source>
        <dbReference type="Pfam" id="PF17805"/>
    </source>
</evidence>
<comment type="pathway">
    <text evidence="2">Porphyrin-containing compound metabolism.</text>
</comment>
<dbReference type="AlphaFoldDB" id="A0A1I0CJV4"/>
<dbReference type="FunFam" id="3.30.70.3460:FF:000003">
    <property type="entry name" value="Heme d1 biosynthesis protein NirL"/>
    <property type="match status" value="1"/>
</dbReference>
<evidence type="ECO:0000313" key="12">
    <source>
        <dbReference type="Proteomes" id="UP000198762"/>
    </source>
</evidence>
<evidence type="ECO:0000256" key="6">
    <source>
        <dbReference type="ARBA" id="ARBA00045291"/>
    </source>
</evidence>
<evidence type="ECO:0000256" key="3">
    <source>
        <dbReference type="ARBA" id="ARBA00023457"/>
    </source>
</evidence>
<feature type="domain" description="Siroheme decarboxylase NirL-like HTH" evidence="10">
    <location>
        <begin position="32"/>
        <end position="72"/>
    </location>
</feature>
<protein>
    <recommendedName>
        <fullName evidence="8">Siroheme decarboxylase NirL subunit</fullName>
        <ecNumber evidence="5">4.1.1.111</ecNumber>
    </recommendedName>
</protein>
<dbReference type="EC" id="4.1.1.111" evidence="5"/>
<keyword evidence="1" id="KW-0456">Lyase</keyword>
<dbReference type="InterPro" id="IPR053953">
    <property type="entry name" value="NirdL-like_HTH"/>
</dbReference>
<dbReference type="InterPro" id="IPR040523">
    <property type="entry name" value="AsnC_trans_reg2"/>
</dbReference>
<evidence type="ECO:0000256" key="2">
    <source>
        <dbReference type="ARBA" id="ARBA00023444"/>
    </source>
</evidence>
<comment type="function">
    <text evidence="6">Involved in heme d1 biosynthesis. Catalyzes the decarboxylation of siroheme into didecarboxysiroheme.</text>
</comment>
<dbReference type="EMBL" id="FOHZ01000005">
    <property type="protein sequence ID" value="SET19897.1"/>
    <property type="molecule type" value="Genomic_DNA"/>
</dbReference>
<evidence type="ECO:0000259" key="10">
    <source>
        <dbReference type="Pfam" id="PF22451"/>
    </source>
</evidence>
<comment type="similarity">
    <text evidence="3">Belongs to the Ahb/Nir family.</text>
</comment>
<evidence type="ECO:0000256" key="5">
    <source>
        <dbReference type="ARBA" id="ARBA00023471"/>
    </source>
</evidence>
<dbReference type="PANTHER" id="PTHR43413:SF1">
    <property type="entry name" value="SIROHEME DECARBOXYLASE NIRL SUBUNIT"/>
    <property type="match status" value="1"/>
</dbReference>
<dbReference type="Pfam" id="PF17805">
    <property type="entry name" value="AsnC_trans_reg2"/>
    <property type="match status" value="1"/>
</dbReference>
<evidence type="ECO:0000256" key="8">
    <source>
        <dbReference type="ARBA" id="ARBA00074756"/>
    </source>
</evidence>
<dbReference type="InterPro" id="IPR050684">
    <property type="entry name" value="HTH-Siroheme_Decarb"/>
</dbReference>
<comment type="subunit">
    <text evidence="4">Probably forms a complex composed of NirD, NirL, NirG and NirH. All proteins are required for the total conversion of siroheme to didecarboxysiroheme.</text>
</comment>
<name>A0A1I0CJV4_9GAMM</name>
<reference evidence="12" key="1">
    <citation type="submission" date="2016-10" db="EMBL/GenBank/DDBJ databases">
        <authorList>
            <person name="Varghese N."/>
            <person name="Submissions S."/>
        </authorList>
    </citation>
    <scope>NUCLEOTIDE SEQUENCE [LARGE SCALE GENOMIC DNA]</scope>
    <source>
        <strain evidence="12">CGMCC 1.6489</strain>
    </source>
</reference>
<comment type="catalytic activity">
    <reaction evidence="7">
        <text>siroheme + 2 H(+) = 12,18-didecarboxysiroheme + 2 CO2</text>
        <dbReference type="Rhea" id="RHEA:19093"/>
        <dbReference type="ChEBI" id="CHEBI:15378"/>
        <dbReference type="ChEBI" id="CHEBI:16526"/>
        <dbReference type="ChEBI" id="CHEBI:60052"/>
        <dbReference type="ChEBI" id="CHEBI:140497"/>
        <dbReference type="EC" id="4.1.1.111"/>
    </reaction>
</comment>
<dbReference type="Pfam" id="PF22451">
    <property type="entry name" value="NirdL-like_HTH"/>
    <property type="match status" value="1"/>
</dbReference>
<keyword evidence="12" id="KW-1185">Reference proteome</keyword>
<accession>A0A1I0CJV4</accession>
<feature type="domain" description="Siroheme decarboxylase AsnC-like ligand binding" evidence="9">
    <location>
        <begin position="84"/>
        <end position="170"/>
    </location>
</feature>
<evidence type="ECO:0000256" key="1">
    <source>
        <dbReference type="ARBA" id="ARBA00023239"/>
    </source>
</evidence>
<dbReference type="GO" id="GO:0016829">
    <property type="term" value="F:lyase activity"/>
    <property type="evidence" value="ECO:0007669"/>
    <property type="project" value="UniProtKB-KW"/>
</dbReference>
<dbReference type="Gene3D" id="3.30.70.3460">
    <property type="match status" value="1"/>
</dbReference>
<evidence type="ECO:0000256" key="7">
    <source>
        <dbReference type="ARBA" id="ARBA00048470"/>
    </source>
</evidence>
<gene>
    <name evidence="11" type="ORF">SAMN04487962_105190</name>
</gene>